<evidence type="ECO:0000313" key="1">
    <source>
        <dbReference type="EMBL" id="MCP9291478.1"/>
    </source>
</evidence>
<accession>A0A9X2RGF4</accession>
<proteinExistence type="predicted"/>
<evidence type="ECO:0000313" key="2">
    <source>
        <dbReference type="Proteomes" id="UP001139125"/>
    </source>
</evidence>
<dbReference type="RefSeq" id="WP_255134344.1">
    <property type="nucleotide sequence ID" value="NZ_JANDBC010000001.1"/>
</dbReference>
<gene>
    <name evidence="1" type="ORF">NM125_07770</name>
</gene>
<organism evidence="1 2">
    <name type="scientific">Gracilimonas sediminicola</name>
    <dbReference type="NCBI Taxonomy" id="2952158"/>
    <lineage>
        <taxon>Bacteria</taxon>
        <taxon>Pseudomonadati</taxon>
        <taxon>Balneolota</taxon>
        <taxon>Balneolia</taxon>
        <taxon>Balneolales</taxon>
        <taxon>Balneolaceae</taxon>
        <taxon>Gracilimonas</taxon>
    </lineage>
</organism>
<dbReference type="Proteomes" id="UP001139125">
    <property type="component" value="Unassembled WGS sequence"/>
</dbReference>
<keyword evidence="2" id="KW-1185">Reference proteome</keyword>
<sequence>MNIKDTLISALQGDKHSINRLCDHFRRISVAYLRTKANRNNLLLSHLYKNIDDLALDCIADLFGQEGDCLSQIEGYLDDTEIEKLKESEVATKLRRLIFSKVNEGLYRNYRNFDPSLSKIIRNLKRTLDEGKVEGARYDSNTGDIEFEEKDKPRANMPEEILEIKLSSALSRISNTVDAVQELKNILIEEREYSSKVSLVSFAVILRKSFAYRLEMEEKDKLGNSMSLYKERELHTFIKNCIATERVQLFQTYVSSGKINEKHFEKYLLVVKDILVADFIKHSPREGYFEHFEFYFPEISYERYRDEYRKIIEYMAKGIRQRLLLVLKNEENFSKFDLW</sequence>
<reference evidence="1" key="1">
    <citation type="submission" date="2022-06" db="EMBL/GenBank/DDBJ databases">
        <title>Gracilimonas sp. CAU 1638 isolated from sea sediment.</title>
        <authorList>
            <person name="Kim W."/>
        </authorList>
    </citation>
    <scope>NUCLEOTIDE SEQUENCE</scope>
    <source>
        <strain evidence="1">CAU 1638</strain>
    </source>
</reference>
<protein>
    <submittedName>
        <fullName evidence="1">Uncharacterized protein</fullName>
    </submittedName>
</protein>
<dbReference type="EMBL" id="JANDBC010000001">
    <property type="protein sequence ID" value="MCP9291478.1"/>
    <property type="molecule type" value="Genomic_DNA"/>
</dbReference>
<name>A0A9X2RGF4_9BACT</name>
<dbReference type="AlphaFoldDB" id="A0A9X2RGF4"/>
<comment type="caution">
    <text evidence="1">The sequence shown here is derived from an EMBL/GenBank/DDBJ whole genome shotgun (WGS) entry which is preliminary data.</text>
</comment>